<dbReference type="PANTHER" id="PTHR36449:SF1">
    <property type="entry name" value="ACETYLTRANSFERASE"/>
    <property type="match status" value="1"/>
</dbReference>
<dbReference type="Pfam" id="PF13508">
    <property type="entry name" value="Acetyltransf_7"/>
    <property type="match status" value="1"/>
</dbReference>
<accession>A0A1J5QRI1</accession>
<dbReference type="EMBL" id="MLJW01000505">
    <property type="protein sequence ID" value="OIQ86024.1"/>
    <property type="molecule type" value="Genomic_DNA"/>
</dbReference>
<dbReference type="InterPro" id="IPR000182">
    <property type="entry name" value="GNAT_dom"/>
</dbReference>
<feature type="domain" description="N-acetyltransferase" evidence="6">
    <location>
        <begin position="1"/>
        <end position="70"/>
    </location>
</feature>
<gene>
    <name evidence="7" type="primary">mshD_12</name>
    <name evidence="7" type="ORF">GALL_321220</name>
</gene>
<dbReference type="AlphaFoldDB" id="A0A1J5QRI1"/>
<organism evidence="7">
    <name type="scientific">mine drainage metagenome</name>
    <dbReference type="NCBI Taxonomy" id="410659"/>
    <lineage>
        <taxon>unclassified sequences</taxon>
        <taxon>metagenomes</taxon>
        <taxon>ecological metagenomes</taxon>
    </lineage>
</organism>
<dbReference type="PANTHER" id="PTHR36449">
    <property type="entry name" value="ACETYLTRANSFERASE-RELATED"/>
    <property type="match status" value="1"/>
</dbReference>
<dbReference type="EC" id="2.3.1.189" evidence="7"/>
<proteinExistence type="predicted"/>
<evidence type="ECO:0000313" key="7">
    <source>
        <dbReference type="EMBL" id="OIQ86024.1"/>
    </source>
</evidence>
<evidence type="ECO:0000256" key="2">
    <source>
        <dbReference type="ARBA" id="ARBA00022649"/>
    </source>
</evidence>
<evidence type="ECO:0000256" key="5">
    <source>
        <dbReference type="ARBA" id="ARBA00049880"/>
    </source>
</evidence>
<dbReference type="Gene3D" id="3.40.630.30">
    <property type="match status" value="1"/>
</dbReference>
<keyword evidence="4 7" id="KW-0012">Acyltransferase</keyword>
<keyword evidence="3 7" id="KW-0808">Transferase</keyword>
<dbReference type="InterPro" id="IPR016181">
    <property type="entry name" value="Acyl_CoA_acyltransferase"/>
</dbReference>
<comment type="catalytic activity">
    <reaction evidence="5">
        <text>glycyl-tRNA(Gly) + acetyl-CoA = N-acetylglycyl-tRNA(Gly) + CoA + H(+)</text>
        <dbReference type="Rhea" id="RHEA:81867"/>
        <dbReference type="Rhea" id="RHEA-COMP:9683"/>
        <dbReference type="Rhea" id="RHEA-COMP:19766"/>
        <dbReference type="ChEBI" id="CHEBI:15378"/>
        <dbReference type="ChEBI" id="CHEBI:57287"/>
        <dbReference type="ChEBI" id="CHEBI:57288"/>
        <dbReference type="ChEBI" id="CHEBI:78522"/>
        <dbReference type="ChEBI" id="CHEBI:232036"/>
    </reaction>
</comment>
<dbReference type="CDD" id="cd04301">
    <property type="entry name" value="NAT_SF"/>
    <property type="match status" value="1"/>
</dbReference>
<evidence type="ECO:0000259" key="6">
    <source>
        <dbReference type="PROSITE" id="PS51186"/>
    </source>
</evidence>
<name>A0A1J5QRI1_9ZZZZ</name>
<reference evidence="7" key="1">
    <citation type="submission" date="2016-10" db="EMBL/GenBank/DDBJ databases">
        <title>Sequence of Gallionella enrichment culture.</title>
        <authorList>
            <person name="Poehlein A."/>
            <person name="Muehling M."/>
            <person name="Daniel R."/>
        </authorList>
    </citation>
    <scope>NUCLEOTIDE SEQUENCE</scope>
</reference>
<dbReference type="SUPFAM" id="SSF55729">
    <property type="entry name" value="Acyl-CoA N-acyltransferases (Nat)"/>
    <property type="match status" value="1"/>
</dbReference>
<comment type="caution">
    <text evidence="7">The sequence shown here is derived from an EMBL/GenBank/DDBJ whole genome shotgun (WGS) entry which is preliminary data.</text>
</comment>
<evidence type="ECO:0000256" key="1">
    <source>
        <dbReference type="ARBA" id="ARBA00022491"/>
    </source>
</evidence>
<dbReference type="PROSITE" id="PS51186">
    <property type="entry name" value="GNAT"/>
    <property type="match status" value="1"/>
</dbReference>
<dbReference type="GO" id="GO:0035447">
    <property type="term" value="F:mycothiol synthase activity"/>
    <property type="evidence" value="ECO:0007669"/>
    <property type="project" value="UniProtKB-EC"/>
</dbReference>
<sequence length="133" mass="14023">MGRLAVDQAFKGQGLGGALVADALDRAARSEIAACALMVDAKDDVAAAFYRHHGFITLPDSPPAMFLPLTIVLASRDAGDNARSVAYALASPAPLPITCLGLRNRGWDICLRINVIAHRVPRAPRSPIPASLL</sequence>
<keyword evidence="2" id="KW-1277">Toxin-antitoxin system</keyword>
<protein>
    <submittedName>
        <fullName evidence="7">Mycothiol acetyltransferase</fullName>
        <ecNumber evidence="7">2.3.1.189</ecNumber>
    </submittedName>
</protein>
<keyword evidence="1" id="KW-0678">Repressor</keyword>
<evidence type="ECO:0000256" key="3">
    <source>
        <dbReference type="ARBA" id="ARBA00022679"/>
    </source>
</evidence>
<evidence type="ECO:0000256" key="4">
    <source>
        <dbReference type="ARBA" id="ARBA00023315"/>
    </source>
</evidence>